<name>A0ABX6Q859_PAEBA</name>
<organism evidence="1 2">
    <name type="scientific">Paenibacillus barcinonensis</name>
    <dbReference type="NCBI Taxonomy" id="198119"/>
    <lineage>
        <taxon>Bacteria</taxon>
        <taxon>Bacillati</taxon>
        <taxon>Bacillota</taxon>
        <taxon>Bacilli</taxon>
        <taxon>Bacillales</taxon>
        <taxon>Paenibacillaceae</taxon>
        <taxon>Paenibacillus</taxon>
    </lineage>
</organism>
<reference evidence="1 2" key="1">
    <citation type="submission" date="2020-06" db="EMBL/GenBank/DDBJ databases">
        <title>Complete genome of Paenibacillus barcinonensis KACC11450.</title>
        <authorList>
            <person name="Kim M."/>
            <person name="Park Y.-J."/>
            <person name="Shin J.-H."/>
        </authorList>
    </citation>
    <scope>NUCLEOTIDE SEQUENCE [LARGE SCALE GENOMIC DNA]</scope>
    <source>
        <strain evidence="1 2">KACC11450</strain>
    </source>
</reference>
<dbReference type="SUPFAM" id="SSF52540">
    <property type="entry name" value="P-loop containing nucleoside triphosphate hydrolases"/>
    <property type="match status" value="1"/>
</dbReference>
<dbReference type="InterPro" id="IPR025662">
    <property type="entry name" value="Sigma_54_int_dom_ATP-bd_1"/>
</dbReference>
<evidence type="ECO:0000313" key="2">
    <source>
        <dbReference type="Proteomes" id="UP000509327"/>
    </source>
</evidence>
<dbReference type="InterPro" id="IPR027417">
    <property type="entry name" value="P-loop_NTPase"/>
</dbReference>
<dbReference type="Gene3D" id="3.40.50.300">
    <property type="entry name" value="P-loop containing nucleotide triphosphate hydrolases"/>
    <property type="match status" value="1"/>
</dbReference>
<evidence type="ECO:0008006" key="3">
    <source>
        <dbReference type="Google" id="ProtNLM"/>
    </source>
</evidence>
<proteinExistence type="predicted"/>
<dbReference type="Proteomes" id="UP000509327">
    <property type="component" value="Chromosome"/>
</dbReference>
<evidence type="ECO:0000313" key="1">
    <source>
        <dbReference type="EMBL" id="QKS58192.1"/>
    </source>
</evidence>
<dbReference type="RefSeq" id="WP_167433781.1">
    <property type="nucleotide sequence ID" value="NZ_CP054614.1"/>
</dbReference>
<sequence>MIIKLVIFGQSGSGKSTIARIVQNYYEKQRKTVQVVKLASPLYEIQNHVYKKLLLPYKEGAQDQILLENLATNIRRISPNYLVETFMEKVNNSEANVIINDDLRDYHTDYPRLTDSGFIFIKVSCKEEIRQSRLKSRDDLSIVQNSKTTKGIQDFLYHYHIDNSNLSLLQLESSISDMLEGIK</sequence>
<accession>A0ABX6Q859</accession>
<protein>
    <recommendedName>
        <fullName evidence="3">AAA domain-containing protein</fullName>
    </recommendedName>
</protein>
<gene>
    <name evidence="1" type="ORF">HUB98_19375</name>
</gene>
<dbReference type="EMBL" id="CP054614">
    <property type="protein sequence ID" value="QKS58192.1"/>
    <property type="molecule type" value="Genomic_DNA"/>
</dbReference>
<dbReference type="PROSITE" id="PS00675">
    <property type="entry name" value="SIGMA54_INTERACT_1"/>
    <property type="match status" value="1"/>
</dbReference>
<keyword evidence="2" id="KW-1185">Reference proteome</keyword>